<feature type="region of interest" description="Disordered" evidence="1">
    <location>
        <begin position="1"/>
        <end position="29"/>
    </location>
</feature>
<dbReference type="AlphaFoldDB" id="A0A372LXC8"/>
<feature type="transmembrane region" description="Helical" evidence="2">
    <location>
        <begin position="32"/>
        <end position="52"/>
    </location>
</feature>
<dbReference type="EMBL" id="QUAK01000211">
    <property type="protein sequence ID" value="RFU83291.1"/>
    <property type="molecule type" value="Genomic_DNA"/>
</dbReference>
<protein>
    <recommendedName>
        <fullName evidence="5">Class F sortase</fullName>
    </recommendedName>
</protein>
<evidence type="ECO:0000256" key="1">
    <source>
        <dbReference type="SAM" id="MobiDB-lite"/>
    </source>
</evidence>
<comment type="caution">
    <text evidence="3">The sequence shown here is derived from an EMBL/GenBank/DDBJ whole genome shotgun (WGS) entry which is preliminary data.</text>
</comment>
<feature type="region of interest" description="Disordered" evidence="1">
    <location>
        <begin position="54"/>
        <end position="75"/>
    </location>
</feature>
<name>A0A372LXC8_9ACTN</name>
<accession>A0A372LXC8</accession>
<reference evidence="3 4" key="1">
    <citation type="submission" date="2018-08" db="EMBL/GenBank/DDBJ databases">
        <title>Isolation, diversity and antifungal activity of Actinobacteria from wheat.</title>
        <authorList>
            <person name="Han C."/>
        </authorList>
    </citation>
    <scope>NUCLEOTIDE SEQUENCE [LARGE SCALE GENOMIC DNA]</scope>
    <source>
        <strain evidence="3 4">NEAU-YY421</strain>
    </source>
</reference>
<dbReference type="Proteomes" id="UP000263094">
    <property type="component" value="Unassembled WGS sequence"/>
</dbReference>
<keyword evidence="2" id="KW-1133">Transmembrane helix</keyword>
<feature type="non-terminal residue" evidence="3">
    <location>
        <position position="75"/>
    </location>
</feature>
<keyword evidence="2" id="KW-0472">Membrane</keyword>
<evidence type="ECO:0000313" key="3">
    <source>
        <dbReference type="EMBL" id="RFU83291.1"/>
    </source>
</evidence>
<keyword evidence="2" id="KW-0812">Transmembrane</keyword>
<evidence type="ECO:0000256" key="2">
    <source>
        <dbReference type="SAM" id="Phobius"/>
    </source>
</evidence>
<proteinExistence type="predicted"/>
<keyword evidence="4" id="KW-1185">Reference proteome</keyword>
<evidence type="ECO:0008006" key="5">
    <source>
        <dbReference type="Google" id="ProtNLM"/>
    </source>
</evidence>
<sequence length="75" mass="7674">MHPPQQPHRSTSGEEPVRPASRPVAARRRRTADVAIGGVTVLALCAGVWLLGSAADADAPPQPTAAEAADPAGRD</sequence>
<evidence type="ECO:0000313" key="4">
    <source>
        <dbReference type="Proteomes" id="UP000263094"/>
    </source>
</evidence>
<gene>
    <name evidence="3" type="ORF">DY218_28465</name>
</gene>
<organism evidence="3 4">
    <name type="scientific">Streptomyces triticagri</name>
    <dbReference type="NCBI Taxonomy" id="2293568"/>
    <lineage>
        <taxon>Bacteria</taxon>
        <taxon>Bacillati</taxon>
        <taxon>Actinomycetota</taxon>
        <taxon>Actinomycetes</taxon>
        <taxon>Kitasatosporales</taxon>
        <taxon>Streptomycetaceae</taxon>
        <taxon>Streptomyces</taxon>
    </lineage>
</organism>